<protein>
    <recommendedName>
        <fullName evidence="4">DUF3888 domain-containing protein</fullName>
    </recommendedName>
</protein>
<dbReference type="eggNOG" id="ENOG5030DXI">
    <property type="taxonomic scope" value="Bacteria"/>
</dbReference>
<dbReference type="Pfam" id="PF13027">
    <property type="entry name" value="DUF3888"/>
    <property type="match status" value="1"/>
</dbReference>
<dbReference type="EMBL" id="CP002394">
    <property type="protein sequence ID" value="ADU32195.1"/>
    <property type="molecule type" value="Genomic_DNA"/>
</dbReference>
<accession>E6TVR7</accession>
<dbReference type="Proteomes" id="UP000001401">
    <property type="component" value="Chromosome"/>
</dbReference>
<sequence precursor="true">MKIKIALLFILFIVLTPHVSAEELTSKEIYAAPEEVLVDMLHPYITEAVKKECGDNVTWSFERVKNIHLMVEHMKNKSRRWYEVSLTIRTMNEDNEADAWQIDTVTFNIDPKTYFGSSDVKRKSLKEVSVQFIDYIHHHDKN</sequence>
<dbReference type="HOGENOM" id="CLU_1811899_0_0_9"/>
<dbReference type="AlphaFoldDB" id="E6TVR7"/>
<evidence type="ECO:0000313" key="2">
    <source>
        <dbReference type="EMBL" id="ADU32195.1"/>
    </source>
</evidence>
<keyword evidence="3" id="KW-1185">Reference proteome</keyword>
<reference evidence="2 3" key="1">
    <citation type="submission" date="2010-12" db="EMBL/GenBank/DDBJ databases">
        <title>Complete sequence of Bacillus cellulosilyticus DSM 2522.</title>
        <authorList>
            <consortium name="US DOE Joint Genome Institute"/>
            <person name="Lucas S."/>
            <person name="Copeland A."/>
            <person name="Lapidus A."/>
            <person name="Cheng J.-F."/>
            <person name="Bruce D."/>
            <person name="Goodwin L."/>
            <person name="Pitluck S."/>
            <person name="Chertkov O."/>
            <person name="Detter J.C."/>
            <person name="Han C."/>
            <person name="Tapia R."/>
            <person name="Land M."/>
            <person name="Hauser L."/>
            <person name="Jeffries C."/>
            <person name="Kyrpides N."/>
            <person name="Ivanova N."/>
            <person name="Mikhailova N."/>
            <person name="Brumm P."/>
            <person name="Mead D."/>
            <person name="Woyke T."/>
        </authorList>
    </citation>
    <scope>NUCLEOTIDE SEQUENCE [LARGE SCALE GENOMIC DNA]</scope>
    <source>
        <strain evidence="3">ATCC 21833 / DSM 2522 / FERM P-1141 / JCM 9156 / N-4</strain>
    </source>
</reference>
<dbReference type="KEGG" id="bco:Bcell_3962"/>
<dbReference type="InterPro" id="IPR024984">
    <property type="entry name" value="DUF3888"/>
</dbReference>
<proteinExistence type="predicted"/>
<keyword evidence="1" id="KW-0732">Signal</keyword>
<evidence type="ECO:0008006" key="4">
    <source>
        <dbReference type="Google" id="ProtNLM"/>
    </source>
</evidence>
<feature type="signal peptide" evidence="1">
    <location>
        <begin position="1"/>
        <end position="21"/>
    </location>
</feature>
<evidence type="ECO:0000256" key="1">
    <source>
        <dbReference type="SAM" id="SignalP"/>
    </source>
</evidence>
<dbReference type="OrthoDB" id="2884755at2"/>
<name>E6TVR7_EVAC2</name>
<evidence type="ECO:0000313" key="3">
    <source>
        <dbReference type="Proteomes" id="UP000001401"/>
    </source>
</evidence>
<feature type="chain" id="PRO_5003209732" description="DUF3888 domain-containing protein" evidence="1">
    <location>
        <begin position="22"/>
        <end position="142"/>
    </location>
</feature>
<dbReference type="RefSeq" id="WP_013490525.1">
    <property type="nucleotide sequence ID" value="NC_014829.1"/>
</dbReference>
<organism evidence="2 3">
    <name type="scientific">Evansella cellulosilytica (strain ATCC 21833 / DSM 2522 / FERM P-1141 / JCM 9156 / N-4)</name>
    <name type="common">Bacillus cellulosilyticus</name>
    <dbReference type="NCBI Taxonomy" id="649639"/>
    <lineage>
        <taxon>Bacteria</taxon>
        <taxon>Bacillati</taxon>
        <taxon>Bacillota</taxon>
        <taxon>Bacilli</taxon>
        <taxon>Bacillales</taxon>
        <taxon>Bacillaceae</taxon>
        <taxon>Evansella</taxon>
    </lineage>
</organism>
<gene>
    <name evidence="2" type="ordered locus">Bcell_3962</name>
</gene>